<comment type="caution">
    <text evidence="2">The sequence shown here is derived from an EMBL/GenBank/DDBJ whole genome shotgun (WGS) entry which is preliminary data.</text>
</comment>
<proteinExistence type="predicted"/>
<dbReference type="EMBL" id="CAKXAJ010008910">
    <property type="protein sequence ID" value="CAH2211018.1"/>
    <property type="molecule type" value="Genomic_DNA"/>
</dbReference>
<dbReference type="Proteomes" id="UP000838756">
    <property type="component" value="Unassembled WGS sequence"/>
</dbReference>
<accession>A0A8S4QLR7</accession>
<feature type="region of interest" description="Disordered" evidence="1">
    <location>
        <begin position="38"/>
        <end position="67"/>
    </location>
</feature>
<evidence type="ECO:0000313" key="2">
    <source>
        <dbReference type="EMBL" id="CAH2211018.1"/>
    </source>
</evidence>
<feature type="compositionally biased region" description="Acidic residues" evidence="1">
    <location>
        <begin position="58"/>
        <end position="67"/>
    </location>
</feature>
<dbReference type="AlphaFoldDB" id="A0A8S4QLR7"/>
<sequence>MLLCNGVAEQRRAYLDSSASPEALGDLGGSGVSFASWPDPVALHTTDGSGRLSTESSPLEEEEEEHT</sequence>
<evidence type="ECO:0000256" key="1">
    <source>
        <dbReference type="SAM" id="MobiDB-lite"/>
    </source>
</evidence>
<feature type="compositionally biased region" description="Polar residues" evidence="1">
    <location>
        <begin position="46"/>
        <end position="57"/>
    </location>
</feature>
<organism evidence="2 3">
    <name type="scientific">Pararge aegeria aegeria</name>
    <dbReference type="NCBI Taxonomy" id="348720"/>
    <lineage>
        <taxon>Eukaryota</taxon>
        <taxon>Metazoa</taxon>
        <taxon>Ecdysozoa</taxon>
        <taxon>Arthropoda</taxon>
        <taxon>Hexapoda</taxon>
        <taxon>Insecta</taxon>
        <taxon>Pterygota</taxon>
        <taxon>Neoptera</taxon>
        <taxon>Endopterygota</taxon>
        <taxon>Lepidoptera</taxon>
        <taxon>Glossata</taxon>
        <taxon>Ditrysia</taxon>
        <taxon>Papilionoidea</taxon>
        <taxon>Nymphalidae</taxon>
        <taxon>Satyrinae</taxon>
        <taxon>Satyrini</taxon>
        <taxon>Parargina</taxon>
        <taxon>Pararge</taxon>
    </lineage>
</organism>
<evidence type="ECO:0000313" key="3">
    <source>
        <dbReference type="Proteomes" id="UP000838756"/>
    </source>
</evidence>
<keyword evidence="3" id="KW-1185">Reference proteome</keyword>
<gene>
    <name evidence="2" type="primary">jg26657</name>
    <name evidence="2" type="ORF">PAEG_LOCUS2865</name>
</gene>
<reference evidence="2" key="1">
    <citation type="submission" date="2022-03" db="EMBL/GenBank/DDBJ databases">
        <authorList>
            <person name="Lindestad O."/>
        </authorList>
    </citation>
    <scope>NUCLEOTIDE SEQUENCE</scope>
</reference>
<protein>
    <submittedName>
        <fullName evidence="2">Jg26657 protein</fullName>
    </submittedName>
</protein>
<name>A0A8S4QLR7_9NEOP</name>